<comment type="caution">
    <text evidence="2">The sequence shown here is derived from an EMBL/GenBank/DDBJ whole genome shotgun (WGS) entry which is preliminary data.</text>
</comment>
<evidence type="ECO:0000256" key="1">
    <source>
        <dbReference type="SAM" id="MobiDB-lite"/>
    </source>
</evidence>
<dbReference type="RefSeq" id="XP_049129104.1">
    <property type="nucleotide sequence ID" value="XM_049273147.1"/>
</dbReference>
<organism evidence="2 3">
    <name type="scientific">Colletotrichum spaethianum</name>
    <dbReference type="NCBI Taxonomy" id="700344"/>
    <lineage>
        <taxon>Eukaryota</taxon>
        <taxon>Fungi</taxon>
        <taxon>Dikarya</taxon>
        <taxon>Ascomycota</taxon>
        <taxon>Pezizomycotina</taxon>
        <taxon>Sordariomycetes</taxon>
        <taxon>Hypocreomycetidae</taxon>
        <taxon>Glomerellales</taxon>
        <taxon>Glomerellaceae</taxon>
        <taxon>Colletotrichum</taxon>
        <taxon>Colletotrichum spaethianum species complex</taxon>
    </lineage>
</organism>
<accession>A0AA37LI82</accession>
<reference evidence="2 3" key="1">
    <citation type="submission" date="2022-03" db="EMBL/GenBank/DDBJ databases">
        <title>Genome data of Colletotrichum spp.</title>
        <authorList>
            <person name="Utami Y.D."/>
            <person name="Hiruma K."/>
        </authorList>
    </citation>
    <scope>NUCLEOTIDE SEQUENCE [LARGE SCALE GENOMIC DNA]</scope>
    <source>
        <strain evidence="2 3">MAFF 239500</strain>
    </source>
</reference>
<sequence length="62" mass="5969">MVEASSKLVVLVANGSGGNGNGGGGNGGGGGGGRKRKPEMVLRSRRISLPVGGELPFCTASG</sequence>
<feature type="region of interest" description="Disordered" evidence="1">
    <location>
        <begin position="14"/>
        <end position="38"/>
    </location>
</feature>
<proteinExistence type="predicted"/>
<feature type="compositionally biased region" description="Gly residues" evidence="1">
    <location>
        <begin position="15"/>
        <end position="32"/>
    </location>
</feature>
<dbReference type="GeneID" id="73327737"/>
<evidence type="ECO:0000313" key="2">
    <source>
        <dbReference type="EMBL" id="GKT46754.1"/>
    </source>
</evidence>
<dbReference type="AlphaFoldDB" id="A0AA37LI82"/>
<gene>
    <name evidence="2" type="ORF">ColSpa_06935</name>
</gene>
<evidence type="ECO:0000313" key="3">
    <source>
        <dbReference type="Proteomes" id="UP001055115"/>
    </source>
</evidence>
<dbReference type="Proteomes" id="UP001055115">
    <property type="component" value="Unassembled WGS sequence"/>
</dbReference>
<dbReference type="EMBL" id="BQXU01000017">
    <property type="protein sequence ID" value="GKT46754.1"/>
    <property type="molecule type" value="Genomic_DNA"/>
</dbReference>
<protein>
    <submittedName>
        <fullName evidence="2">Uncharacterized protein</fullName>
    </submittedName>
</protein>
<keyword evidence="3" id="KW-1185">Reference proteome</keyword>
<name>A0AA37LI82_9PEZI</name>